<sequence>MTTIDTSMLNRYSSPLTLTVKKPEENAVTAANNAKDTDKTTEEASTEGASGAPADGGTVGGSSSDALQQTIDKIKEQIKQAQKELAREQAQLAAAQSSKGTPEEKAQRSLAIQGQISATSSTLQTLQGALLQLETQRGIKATA</sequence>
<gene>
    <name evidence="2" type="ORF">ALO43_02852</name>
</gene>
<feature type="region of interest" description="Disordered" evidence="1">
    <location>
        <begin position="87"/>
        <end position="112"/>
    </location>
</feature>
<protein>
    <submittedName>
        <fullName evidence="2">Uncharacterized protein</fullName>
    </submittedName>
</protein>
<organism evidence="2 3">
    <name type="scientific">Pseudomonas tremae</name>
    <dbReference type="NCBI Taxonomy" id="200454"/>
    <lineage>
        <taxon>Bacteria</taxon>
        <taxon>Pseudomonadati</taxon>
        <taxon>Pseudomonadota</taxon>
        <taxon>Gammaproteobacteria</taxon>
        <taxon>Pseudomonadales</taxon>
        <taxon>Pseudomonadaceae</taxon>
        <taxon>Pseudomonas</taxon>
    </lineage>
</organism>
<proteinExistence type="predicted"/>
<dbReference type="EMBL" id="LJRO01000113">
    <property type="protein sequence ID" value="KPZ04556.1"/>
    <property type="molecule type" value="Genomic_DNA"/>
</dbReference>
<evidence type="ECO:0000256" key="1">
    <source>
        <dbReference type="SAM" id="MobiDB-lite"/>
    </source>
</evidence>
<evidence type="ECO:0000313" key="2">
    <source>
        <dbReference type="EMBL" id="KPZ04556.1"/>
    </source>
</evidence>
<name>A0AA40TWD3_9PSED</name>
<evidence type="ECO:0000313" key="3">
    <source>
        <dbReference type="Proteomes" id="UP000050523"/>
    </source>
</evidence>
<dbReference type="AlphaFoldDB" id="A0AA40TWD3"/>
<accession>A0AA40TWD3</accession>
<comment type="caution">
    <text evidence="2">The sequence shown here is derived from an EMBL/GenBank/DDBJ whole genome shotgun (WGS) entry which is preliminary data.</text>
</comment>
<dbReference type="RefSeq" id="WP_024690520.1">
    <property type="nucleotide sequence ID" value="NZ_AVEL02000095.1"/>
</dbReference>
<feature type="region of interest" description="Disordered" evidence="1">
    <location>
        <begin position="1"/>
        <end position="66"/>
    </location>
</feature>
<feature type="compositionally biased region" description="Polar residues" evidence="1">
    <location>
        <begin position="1"/>
        <end position="17"/>
    </location>
</feature>
<reference evidence="2 3" key="1">
    <citation type="submission" date="2015-09" db="EMBL/GenBank/DDBJ databases">
        <title>Genome announcement of multiple Pseudomonas syringae strains.</title>
        <authorList>
            <person name="Thakur S."/>
            <person name="Wang P.W."/>
            <person name="Gong Y."/>
            <person name="Weir B.S."/>
            <person name="Guttman D.S."/>
        </authorList>
    </citation>
    <scope>NUCLEOTIDE SEQUENCE [LARGE SCALE GENOMIC DNA]</scope>
    <source>
        <strain evidence="2 3">ICMP9151</strain>
    </source>
</reference>
<dbReference type="Proteomes" id="UP000050523">
    <property type="component" value="Unassembled WGS sequence"/>
</dbReference>